<dbReference type="AlphaFoldDB" id="A0A963Z3V9"/>
<accession>A0A963Z3V9</accession>
<organism evidence="1 2">
    <name type="scientific">Acidisoma cellulosilyticum</name>
    <dbReference type="NCBI Taxonomy" id="2802395"/>
    <lineage>
        <taxon>Bacteria</taxon>
        <taxon>Pseudomonadati</taxon>
        <taxon>Pseudomonadota</taxon>
        <taxon>Alphaproteobacteria</taxon>
        <taxon>Acetobacterales</taxon>
        <taxon>Acidocellaceae</taxon>
        <taxon>Acidisoma</taxon>
    </lineage>
</organism>
<reference evidence="1 2" key="1">
    <citation type="journal article" date="2021" name="Microorganisms">
        <title>Acidisoma silvae sp. nov. and Acidisomacellulosilytica sp. nov., Two Acidophilic Bacteria Isolated from Decaying Wood, Hydrolyzing Cellulose and Producing Poly-3-hydroxybutyrate.</title>
        <authorList>
            <person name="Mieszkin S."/>
            <person name="Pouder E."/>
            <person name="Uroz S."/>
            <person name="Simon-Colin C."/>
            <person name="Alain K."/>
        </authorList>
    </citation>
    <scope>NUCLEOTIDE SEQUENCE [LARGE SCALE GENOMIC DNA]</scope>
    <source>
        <strain evidence="1 2">HW T5.17</strain>
    </source>
</reference>
<name>A0A963Z3V9_9PROT</name>
<sequence>MFQTIAARLGLVASHRPPPAPLAIEADKTDDRDFAGFETFGRTGLDIGGLHRDQQWVGAWGGRC</sequence>
<protein>
    <submittedName>
        <fullName evidence="1">Uncharacterized protein</fullName>
    </submittedName>
</protein>
<dbReference type="Proteomes" id="UP000721844">
    <property type="component" value="Unassembled WGS sequence"/>
</dbReference>
<dbReference type="RefSeq" id="WP_227308996.1">
    <property type="nucleotide sequence ID" value="NZ_JAESVA010000007.1"/>
</dbReference>
<gene>
    <name evidence="1" type="ORF">ACELLULO517_18950</name>
</gene>
<keyword evidence="2" id="KW-1185">Reference proteome</keyword>
<comment type="caution">
    <text evidence="1">The sequence shown here is derived from an EMBL/GenBank/DDBJ whole genome shotgun (WGS) entry which is preliminary data.</text>
</comment>
<evidence type="ECO:0000313" key="1">
    <source>
        <dbReference type="EMBL" id="MCB8882334.1"/>
    </source>
</evidence>
<proteinExistence type="predicted"/>
<evidence type="ECO:0000313" key="2">
    <source>
        <dbReference type="Proteomes" id="UP000721844"/>
    </source>
</evidence>
<dbReference type="EMBL" id="JAESVA010000007">
    <property type="protein sequence ID" value="MCB8882334.1"/>
    <property type="molecule type" value="Genomic_DNA"/>
</dbReference>